<sequence>MHGDSLTLPAVAGVGDSLRAARQTSVAAGPQVVKQEPSGGEAEEIGSGDGDGLSDGGGSEDPDDYEIGGAADARDGDGGGCNDGLQAAAGNCTTTLPVAHRPHTPPDNEPRRKKGPKEGGNRINWNRPVNRAISRTTYTHCLEQAMLETGLRAEDVAGTKQIVTLLLPVVRQHISKAGGDGSCLSYKCLLNKLSRMQKKMELAEDAALARAAAGVGAKRLRDSTECMLSIPTPDPRRPEQRRQTLHENPIAVGLARAPAAIAAVGAPAEAPAAAGFAIGGAESAGTAVVTAAAAGVRPAAAAATAAAAHTGTTNLAFITEGLRLAVASQKPSPLRTVRNPLAIQGAGARDGLLPAQGGTIVAGGAPSAPIVAGGAPELQALPAPDSSHASEHPEETLEVAIALSLTGACTGAVNEAGGAAGTAEGLGLAVASQEPSPSRGVRNPLATQGAGARDGLLPAQGGTIVAGGAPQLQALPAPNSSHAPEWITVGLKARRQSRIVSGGSSEDSVRSKVIPGSAPFDLKAADGGLLGSGSAGADGAGAEAAAGAEEEQLLRTCGMLDDELQGIAAAIALLEPRFLRSLAAAKFKAVDAAMCSREGAASAAAKAAAAAEEVAAARERLRREYVAAGEACLAAAQQLASPEAAAAFDVAASKAARASLEGAEAEVVTWSTVCAKAVERARQVAEMAEADQLAALGAEARYANVVEAAARVLARLGGGGGGDGGGGEEVVGQLPDLVGWAVGFMDRLPLEEQWAAAGVAAAAAREGGQIKEQALRLFLRLPRLQEQSHKRTDPLAFRLSQQIAMFYIRLEVAER</sequence>
<comment type="caution">
    <text evidence="2">The sequence shown here is derived from an EMBL/GenBank/DDBJ whole genome shotgun (WGS) entry which is preliminary data.</text>
</comment>
<dbReference type="Proteomes" id="UP001165080">
    <property type="component" value="Unassembled WGS sequence"/>
</dbReference>
<accession>A0A9W6BHU5</accession>
<name>A0A9W6BHU5_9CHLO</name>
<feature type="compositionally biased region" description="Basic and acidic residues" evidence="1">
    <location>
        <begin position="104"/>
        <end position="120"/>
    </location>
</feature>
<dbReference type="AlphaFoldDB" id="A0A9W6BHU5"/>
<protein>
    <submittedName>
        <fullName evidence="2">Uncharacterized protein</fullName>
    </submittedName>
</protein>
<reference evidence="2 3" key="1">
    <citation type="journal article" date="2023" name="Commun. Biol.">
        <title>Reorganization of the ancestral sex-determining regions during the evolution of trioecy in Pleodorina starrii.</title>
        <authorList>
            <person name="Takahashi K."/>
            <person name="Suzuki S."/>
            <person name="Kawai-Toyooka H."/>
            <person name="Yamamoto K."/>
            <person name="Hamaji T."/>
            <person name="Ootsuki R."/>
            <person name="Yamaguchi H."/>
            <person name="Kawachi M."/>
            <person name="Higashiyama T."/>
            <person name="Nozaki H."/>
        </authorList>
    </citation>
    <scope>NUCLEOTIDE SEQUENCE [LARGE SCALE GENOMIC DNA]</scope>
    <source>
        <strain evidence="2 3">NIES-4479</strain>
    </source>
</reference>
<proteinExistence type="predicted"/>
<feature type="compositionally biased region" description="Gly residues" evidence="1">
    <location>
        <begin position="47"/>
        <end position="57"/>
    </location>
</feature>
<evidence type="ECO:0000313" key="3">
    <source>
        <dbReference type="Proteomes" id="UP001165080"/>
    </source>
</evidence>
<dbReference type="EMBL" id="BRXU01000005">
    <property type="protein sequence ID" value="GLC52058.1"/>
    <property type="molecule type" value="Genomic_DNA"/>
</dbReference>
<evidence type="ECO:0000313" key="2">
    <source>
        <dbReference type="EMBL" id="GLC52058.1"/>
    </source>
</evidence>
<feature type="region of interest" description="Disordered" evidence="1">
    <location>
        <begin position="95"/>
        <end position="125"/>
    </location>
</feature>
<gene>
    <name evidence="2" type="primary">PLEST003925</name>
    <name evidence="2" type="ORF">PLESTB_000577800</name>
</gene>
<feature type="region of interest" description="Disordered" evidence="1">
    <location>
        <begin position="21"/>
        <end position="82"/>
    </location>
</feature>
<keyword evidence="3" id="KW-1185">Reference proteome</keyword>
<organism evidence="2 3">
    <name type="scientific">Pleodorina starrii</name>
    <dbReference type="NCBI Taxonomy" id="330485"/>
    <lineage>
        <taxon>Eukaryota</taxon>
        <taxon>Viridiplantae</taxon>
        <taxon>Chlorophyta</taxon>
        <taxon>core chlorophytes</taxon>
        <taxon>Chlorophyceae</taxon>
        <taxon>CS clade</taxon>
        <taxon>Chlamydomonadales</taxon>
        <taxon>Volvocaceae</taxon>
        <taxon>Pleodorina</taxon>
    </lineage>
</organism>
<evidence type="ECO:0000256" key="1">
    <source>
        <dbReference type="SAM" id="MobiDB-lite"/>
    </source>
</evidence>